<organism evidence="2">
    <name type="scientific">uncultured Thermomicrobiales bacterium</name>
    <dbReference type="NCBI Taxonomy" id="1645740"/>
    <lineage>
        <taxon>Bacteria</taxon>
        <taxon>Pseudomonadati</taxon>
        <taxon>Thermomicrobiota</taxon>
        <taxon>Thermomicrobia</taxon>
        <taxon>Thermomicrobiales</taxon>
        <taxon>environmental samples</taxon>
    </lineage>
</organism>
<dbReference type="InterPro" id="IPR011008">
    <property type="entry name" value="Dimeric_a/b-barrel"/>
</dbReference>
<protein>
    <recommendedName>
        <fullName evidence="1">ABM domain-containing protein</fullName>
    </recommendedName>
</protein>
<dbReference type="Gene3D" id="3.30.70.100">
    <property type="match status" value="1"/>
</dbReference>
<accession>A0A6J4VTV8</accession>
<dbReference type="AlphaFoldDB" id="A0A6J4VTV8"/>
<evidence type="ECO:0000313" key="2">
    <source>
        <dbReference type="EMBL" id="CAA9588977.1"/>
    </source>
</evidence>
<evidence type="ECO:0000259" key="1">
    <source>
        <dbReference type="Pfam" id="PF03992"/>
    </source>
</evidence>
<dbReference type="Pfam" id="PF03992">
    <property type="entry name" value="ABM"/>
    <property type="match status" value="1"/>
</dbReference>
<gene>
    <name evidence="2" type="ORF">AVDCRST_MAG18-4512</name>
</gene>
<proteinExistence type="predicted"/>
<dbReference type="InterPro" id="IPR007138">
    <property type="entry name" value="ABM_dom"/>
</dbReference>
<reference evidence="2" key="1">
    <citation type="submission" date="2020-02" db="EMBL/GenBank/DDBJ databases">
        <authorList>
            <person name="Meier V. D."/>
        </authorList>
    </citation>
    <scope>NUCLEOTIDE SEQUENCE</scope>
    <source>
        <strain evidence="2">AVDCRST_MAG18</strain>
    </source>
</reference>
<dbReference type="EMBL" id="CADCWN010000363">
    <property type="protein sequence ID" value="CAA9588977.1"/>
    <property type="molecule type" value="Genomic_DNA"/>
</dbReference>
<feature type="domain" description="ABM" evidence="1">
    <location>
        <begin position="30"/>
        <end position="68"/>
    </location>
</feature>
<sequence>MIARIWRGVTPAHKADDYLTYLGATGLKEYRATPGNRGVQVLRRIRDDEAEFILISLWESLDAIRAFAGDDPECAVYYPEDRDYLLAFEPNVDHFEVFG</sequence>
<dbReference type="SUPFAM" id="SSF54909">
    <property type="entry name" value="Dimeric alpha+beta barrel"/>
    <property type="match status" value="1"/>
</dbReference>
<name>A0A6J4VTV8_9BACT</name>